<evidence type="ECO:0000313" key="3">
    <source>
        <dbReference type="EMBL" id="MDA0158763.1"/>
    </source>
</evidence>
<dbReference type="InterPro" id="IPR041356">
    <property type="entry name" value="PGM1_C"/>
</dbReference>
<comment type="caution">
    <text evidence="3">The sequence shown here is derived from an EMBL/GenBank/DDBJ whole genome shotgun (WGS) entry which is preliminary data.</text>
</comment>
<dbReference type="AlphaFoldDB" id="A0A9X3MPA1"/>
<keyword evidence="4" id="KW-1185">Reference proteome</keyword>
<dbReference type="GO" id="GO:0046872">
    <property type="term" value="F:metal ion binding"/>
    <property type="evidence" value="ECO:0007669"/>
    <property type="project" value="InterPro"/>
</dbReference>
<accession>A0A9X3MPA1</accession>
<dbReference type="PANTHER" id="PTHR14465:SF0">
    <property type="entry name" value="IQ DOMAIN-CONTAINING PROTEIN H"/>
    <property type="match status" value="1"/>
</dbReference>
<dbReference type="InterPro" id="IPR011761">
    <property type="entry name" value="ATP-grasp"/>
</dbReference>
<dbReference type="InterPro" id="IPR038752">
    <property type="entry name" value="IQCH"/>
</dbReference>
<feature type="domain" description="ATP-grasp" evidence="2">
    <location>
        <begin position="192"/>
        <end position="426"/>
    </location>
</feature>
<reference evidence="3" key="1">
    <citation type="submission" date="2022-10" db="EMBL/GenBank/DDBJ databases">
        <title>The WGS of Solirubrobacter ginsenosidimutans DSM 21036.</title>
        <authorList>
            <person name="Jiang Z."/>
        </authorList>
    </citation>
    <scope>NUCLEOTIDE SEQUENCE</scope>
    <source>
        <strain evidence="3">DSM 21036</strain>
    </source>
</reference>
<dbReference type="EMBL" id="JAPDOD010000001">
    <property type="protein sequence ID" value="MDA0158763.1"/>
    <property type="molecule type" value="Genomic_DNA"/>
</dbReference>
<dbReference type="InterPro" id="IPR056855">
    <property type="entry name" value="ATP-grasp_IQCH"/>
</dbReference>
<dbReference type="PROSITE" id="PS50975">
    <property type="entry name" value="ATP_GRASP"/>
    <property type="match status" value="1"/>
</dbReference>
<dbReference type="RefSeq" id="WP_270037359.1">
    <property type="nucleotide sequence ID" value="NZ_JAPDOD010000001.1"/>
</dbReference>
<protein>
    <submittedName>
        <fullName evidence="3">Peptide ligase PGM1-related protein</fullName>
    </submittedName>
</protein>
<organism evidence="3 4">
    <name type="scientific">Solirubrobacter ginsenosidimutans</name>
    <dbReference type="NCBI Taxonomy" id="490573"/>
    <lineage>
        <taxon>Bacteria</taxon>
        <taxon>Bacillati</taxon>
        <taxon>Actinomycetota</taxon>
        <taxon>Thermoleophilia</taxon>
        <taxon>Solirubrobacterales</taxon>
        <taxon>Solirubrobacteraceae</taxon>
        <taxon>Solirubrobacter</taxon>
    </lineage>
</organism>
<name>A0A9X3MPA1_9ACTN</name>
<keyword evidence="3" id="KW-0436">Ligase</keyword>
<evidence type="ECO:0000259" key="2">
    <source>
        <dbReference type="PROSITE" id="PS50975"/>
    </source>
</evidence>
<dbReference type="SUPFAM" id="SSF56059">
    <property type="entry name" value="Glutathione synthetase ATP-binding domain-like"/>
    <property type="match status" value="1"/>
</dbReference>
<evidence type="ECO:0000256" key="1">
    <source>
        <dbReference type="PROSITE-ProRule" id="PRU00409"/>
    </source>
</evidence>
<dbReference type="Proteomes" id="UP001149140">
    <property type="component" value="Unassembled WGS sequence"/>
</dbReference>
<dbReference type="GO" id="GO:0005524">
    <property type="term" value="F:ATP binding"/>
    <property type="evidence" value="ECO:0007669"/>
    <property type="project" value="UniProtKB-UniRule"/>
</dbReference>
<dbReference type="GO" id="GO:0016874">
    <property type="term" value="F:ligase activity"/>
    <property type="evidence" value="ECO:0007669"/>
    <property type="project" value="UniProtKB-KW"/>
</dbReference>
<keyword evidence="1" id="KW-0067">ATP-binding</keyword>
<proteinExistence type="predicted"/>
<dbReference type="Pfam" id="PF18105">
    <property type="entry name" value="PGM1_C"/>
    <property type="match status" value="1"/>
</dbReference>
<dbReference type="Pfam" id="PF24923">
    <property type="entry name" value="ATP-grasp_IQCH"/>
    <property type="match status" value="2"/>
</dbReference>
<dbReference type="PANTHER" id="PTHR14465">
    <property type="entry name" value="IQ DOMAIN-CONTAINING PROTEIN H"/>
    <property type="match status" value="1"/>
</dbReference>
<sequence>MTPVAESPPRLSELSDDERSARFARLQQRLLPVWSALRLNQAGESIVVVPSVTPDSTQGGAAVQSLEERLLFLLLLLRQPRLRVIYVTGRPVPDSVVDYYLGLLPGVIPRHARARLHMVSTHDGSARPLAAKLLERPRVLAHIRGLIPDASRCHLVPYATTTLERDVALTLGIPLYGADPRLLAFGTKTGCRRLFAEAGVPHPLGYEDLHDLDGVVAALADMRATRPNVAEVIVKLNDGVSGRGNALVDLRGLPAPGSADERAELRHRVEAMAFEHPDMRLEAYLAQFAAGGGIVEERLLGAELRSPSVQLRVTPHGEVELLSTHDQLLGGPSGQSYLGCRFPADFGYAQAISREAAKIGERLAREGVLGRFAVDFVVVRDGQGSWRAYAIEINLRKGGTTHPFLTLQFLTDGAYDPVTALFTAPSGREKHLLATDHLDSDLLRALSIDDLFDVAVRNRMHFDQARQTGIVFHMMSTIAELGRVGLTAVGDSREQAETEFRRAERVLLEEAGPPPEPALPPL</sequence>
<keyword evidence="1" id="KW-0547">Nucleotide-binding</keyword>
<gene>
    <name evidence="3" type="ORF">OM076_00685</name>
</gene>
<evidence type="ECO:0000313" key="4">
    <source>
        <dbReference type="Proteomes" id="UP001149140"/>
    </source>
</evidence>